<evidence type="ECO:0000256" key="1">
    <source>
        <dbReference type="SAM" id="MobiDB-lite"/>
    </source>
</evidence>
<organism evidence="2 3">
    <name type="scientific">Solanum pinnatisectum</name>
    <name type="common">tansyleaf nightshade</name>
    <dbReference type="NCBI Taxonomy" id="50273"/>
    <lineage>
        <taxon>Eukaryota</taxon>
        <taxon>Viridiplantae</taxon>
        <taxon>Streptophyta</taxon>
        <taxon>Embryophyta</taxon>
        <taxon>Tracheophyta</taxon>
        <taxon>Spermatophyta</taxon>
        <taxon>Magnoliopsida</taxon>
        <taxon>eudicotyledons</taxon>
        <taxon>Gunneridae</taxon>
        <taxon>Pentapetalae</taxon>
        <taxon>asterids</taxon>
        <taxon>lamiids</taxon>
        <taxon>Solanales</taxon>
        <taxon>Solanaceae</taxon>
        <taxon>Solanoideae</taxon>
        <taxon>Solaneae</taxon>
        <taxon>Solanum</taxon>
    </lineage>
</organism>
<feature type="region of interest" description="Disordered" evidence="1">
    <location>
        <begin position="115"/>
        <end position="163"/>
    </location>
</feature>
<evidence type="ECO:0000313" key="3">
    <source>
        <dbReference type="Proteomes" id="UP001311915"/>
    </source>
</evidence>
<evidence type="ECO:0000313" key="2">
    <source>
        <dbReference type="EMBL" id="KAK4724056.1"/>
    </source>
</evidence>
<accession>A0AAV9LED1</accession>
<dbReference type="PANTHER" id="PTHR34482:SF57">
    <property type="entry name" value="RETROTRANSPOSON GAG DOMAIN-CONTAINING PROTEIN"/>
    <property type="match status" value="1"/>
</dbReference>
<feature type="compositionally biased region" description="Polar residues" evidence="1">
    <location>
        <begin position="123"/>
        <end position="133"/>
    </location>
</feature>
<name>A0AAV9LED1_9SOLN</name>
<comment type="caution">
    <text evidence="2">The sequence shown here is derived from an EMBL/GenBank/DDBJ whole genome shotgun (WGS) entry which is preliminary data.</text>
</comment>
<dbReference type="Proteomes" id="UP001311915">
    <property type="component" value="Unassembled WGS sequence"/>
</dbReference>
<keyword evidence="3" id="KW-1185">Reference proteome</keyword>
<dbReference type="AlphaFoldDB" id="A0AAV9LED1"/>
<dbReference type="EMBL" id="JAWPEI010000006">
    <property type="protein sequence ID" value="KAK4724056.1"/>
    <property type="molecule type" value="Genomic_DNA"/>
</dbReference>
<dbReference type="PANTHER" id="PTHR34482">
    <property type="entry name" value="DNA DAMAGE-INDUCIBLE PROTEIN 1-LIKE"/>
    <property type="match status" value="1"/>
</dbReference>
<protein>
    <recommendedName>
        <fullName evidence="4">Gag-pol polyprotein</fullName>
    </recommendedName>
</protein>
<sequence length="163" mass="18164">MSAHEYSLKFTQLSRYAPKMVSDMRSRISLFVTGLCRQSSKEGKATMLIGDMDLTRLMIHVQQVEKDKINDREEFKNKKPPACAKCGRNHSGICREGSTGYFKCGQTRHFMRECPKNKHGNGNRVNRAQSSSVAPPDKAAPRGATSRTGGGTNLLYAINSHQE</sequence>
<gene>
    <name evidence="2" type="ORF">R3W88_026835</name>
</gene>
<reference evidence="2 3" key="1">
    <citation type="submission" date="2023-10" db="EMBL/GenBank/DDBJ databases">
        <title>Genome-Wide Identification Analysis in wild type Solanum Pinnatisectum Reveals Some Genes Defensing Phytophthora Infestans.</title>
        <authorList>
            <person name="Sun C."/>
        </authorList>
    </citation>
    <scope>NUCLEOTIDE SEQUENCE [LARGE SCALE GENOMIC DNA]</scope>
    <source>
        <strain evidence="2">LQN</strain>
        <tissue evidence="2">Leaf</tissue>
    </source>
</reference>
<evidence type="ECO:0008006" key="4">
    <source>
        <dbReference type="Google" id="ProtNLM"/>
    </source>
</evidence>
<proteinExistence type="predicted"/>